<protein>
    <recommendedName>
        <fullName evidence="9">O-antigen/teichoic acid export membrane protein</fullName>
    </recommendedName>
</protein>
<feature type="transmembrane region" description="Helical" evidence="6">
    <location>
        <begin position="12"/>
        <end position="31"/>
    </location>
</feature>
<evidence type="ECO:0000313" key="8">
    <source>
        <dbReference type="Proteomes" id="UP000435649"/>
    </source>
</evidence>
<feature type="transmembrane region" description="Helical" evidence="6">
    <location>
        <begin position="402"/>
        <end position="422"/>
    </location>
</feature>
<feature type="transmembrane region" description="Helical" evidence="6">
    <location>
        <begin position="468"/>
        <end position="491"/>
    </location>
</feature>
<evidence type="ECO:0000256" key="3">
    <source>
        <dbReference type="ARBA" id="ARBA00022692"/>
    </source>
</evidence>
<keyword evidence="4 6" id="KW-1133">Transmembrane helix</keyword>
<evidence type="ECO:0000256" key="6">
    <source>
        <dbReference type="SAM" id="Phobius"/>
    </source>
</evidence>
<evidence type="ECO:0000256" key="5">
    <source>
        <dbReference type="ARBA" id="ARBA00023136"/>
    </source>
</evidence>
<feature type="transmembrane region" description="Helical" evidence="6">
    <location>
        <begin position="124"/>
        <end position="145"/>
    </location>
</feature>
<feature type="transmembrane region" description="Helical" evidence="6">
    <location>
        <begin position="376"/>
        <end position="396"/>
    </location>
</feature>
<evidence type="ECO:0000256" key="1">
    <source>
        <dbReference type="ARBA" id="ARBA00004651"/>
    </source>
</evidence>
<comment type="subcellular location">
    <subcellularLocation>
        <location evidence="1">Cell membrane</location>
        <topology evidence="1">Multi-pass membrane protein</topology>
    </subcellularLocation>
</comment>
<keyword evidence="3 6" id="KW-0812">Transmembrane</keyword>
<dbReference type="GO" id="GO:0005886">
    <property type="term" value="C:plasma membrane"/>
    <property type="evidence" value="ECO:0007669"/>
    <property type="project" value="UniProtKB-SubCell"/>
</dbReference>
<evidence type="ECO:0000256" key="4">
    <source>
        <dbReference type="ARBA" id="ARBA00022989"/>
    </source>
</evidence>
<keyword evidence="8" id="KW-1185">Reference proteome</keyword>
<dbReference type="PANTHER" id="PTHR30250">
    <property type="entry name" value="PST FAMILY PREDICTED COLANIC ACID TRANSPORTER"/>
    <property type="match status" value="1"/>
</dbReference>
<sequence length="516" mass="58058">MKIPVFRNTATNYLIMAVRLAQGILVTRWLLASLGQEYYGLWALLWSFFCYSLLLDFGFGVTAQKSTSTELYRRDIDRYNRTISTVFSFHAAMSAVILLGTGVAAFFVPVLLHVEHSSPEELAYFRSCFLCFGIGSALVFPFGMFQEILVGLQRLYLRNYINVVSKLVELAGILVIFALGGGLITLILFTVILTALTQLSMLFFIRRLIPGFRLRFRVLPDPELFREIFHFSGFVYLTSVARLAWGRSGALLISIFCGLGPTAVYQLGGRLPALMGQLTGPYQENISPITALLHSRNKVRRLGLILRNSMRWNSFLATGMTVGILFFSPVLLRFLFRVESPEAIAVCRIMTLSIYLSLVFRTIPERYFLMADSHRFLSWLVIGESVCFVILSIVFLPHYQEIAVVCCAFGVKLAGTCVLVVPRFLRRTGIGFRPLLCDTCLRQLGATLPAAAAWYAELRLFEGRIPDFWLLAVAGGTAAILYPAASFRLVADEKERGKIFRKIRTYVNLVKIKGIR</sequence>
<keyword evidence="5 6" id="KW-0472">Membrane</keyword>
<comment type="caution">
    <text evidence="7">The sequence shown here is derived from an EMBL/GenBank/DDBJ whole genome shotgun (WGS) entry which is preliminary data.</text>
</comment>
<dbReference type="InterPro" id="IPR050833">
    <property type="entry name" value="Poly_Biosynth_Transport"/>
</dbReference>
<organism evidence="7 8">
    <name type="scientific">Victivallis lenta</name>
    <dbReference type="NCBI Taxonomy" id="2606640"/>
    <lineage>
        <taxon>Bacteria</taxon>
        <taxon>Pseudomonadati</taxon>
        <taxon>Lentisphaerota</taxon>
        <taxon>Lentisphaeria</taxon>
        <taxon>Victivallales</taxon>
        <taxon>Victivallaceae</taxon>
        <taxon>Victivallis</taxon>
    </lineage>
</organism>
<dbReference type="AlphaFoldDB" id="A0A844G0Z9"/>
<dbReference type="Proteomes" id="UP000435649">
    <property type="component" value="Unassembled WGS sequence"/>
</dbReference>
<dbReference type="PANTHER" id="PTHR30250:SF26">
    <property type="entry name" value="PSMA PROTEIN"/>
    <property type="match status" value="1"/>
</dbReference>
<feature type="transmembrane region" description="Helical" evidence="6">
    <location>
        <begin position="342"/>
        <end position="364"/>
    </location>
</feature>
<dbReference type="EMBL" id="VUNS01000009">
    <property type="protein sequence ID" value="MST97340.1"/>
    <property type="molecule type" value="Genomic_DNA"/>
</dbReference>
<name>A0A844G0Z9_9BACT</name>
<evidence type="ECO:0000256" key="2">
    <source>
        <dbReference type="ARBA" id="ARBA00022475"/>
    </source>
</evidence>
<evidence type="ECO:0000313" key="7">
    <source>
        <dbReference type="EMBL" id="MST97340.1"/>
    </source>
</evidence>
<feature type="transmembrane region" description="Helical" evidence="6">
    <location>
        <begin position="315"/>
        <end position="336"/>
    </location>
</feature>
<accession>A0A844G0Z9</accession>
<feature type="transmembrane region" description="Helical" evidence="6">
    <location>
        <begin position="84"/>
        <end position="112"/>
    </location>
</feature>
<reference evidence="7 8" key="1">
    <citation type="submission" date="2019-08" db="EMBL/GenBank/DDBJ databases">
        <title>In-depth cultivation of the pig gut microbiome towards novel bacterial diversity and tailored functional studies.</title>
        <authorList>
            <person name="Wylensek D."/>
            <person name="Hitch T.C.A."/>
            <person name="Clavel T."/>
        </authorList>
    </citation>
    <scope>NUCLEOTIDE SEQUENCE [LARGE SCALE GENOMIC DNA]</scope>
    <source>
        <strain evidence="7 8">BBE-744-WT-12</strain>
    </source>
</reference>
<feature type="transmembrane region" description="Helical" evidence="6">
    <location>
        <begin position="157"/>
        <end position="177"/>
    </location>
</feature>
<evidence type="ECO:0008006" key="9">
    <source>
        <dbReference type="Google" id="ProtNLM"/>
    </source>
</evidence>
<gene>
    <name evidence="7" type="ORF">FYJ85_09830</name>
</gene>
<proteinExistence type="predicted"/>
<feature type="transmembrane region" description="Helical" evidence="6">
    <location>
        <begin position="183"/>
        <end position="204"/>
    </location>
</feature>
<keyword evidence="2" id="KW-1003">Cell membrane</keyword>
<feature type="transmembrane region" description="Helical" evidence="6">
    <location>
        <begin position="43"/>
        <end position="63"/>
    </location>
</feature>
<dbReference type="RefSeq" id="WP_106055227.1">
    <property type="nucleotide sequence ID" value="NZ_CALXOB010000043.1"/>
</dbReference>
<feature type="transmembrane region" description="Helical" evidence="6">
    <location>
        <begin position="251"/>
        <end position="268"/>
    </location>
</feature>